<dbReference type="Proteomes" id="UP000308730">
    <property type="component" value="Unassembled WGS sequence"/>
</dbReference>
<keyword evidence="3" id="KW-1185">Reference proteome</keyword>
<comment type="caution">
    <text evidence="2">The sequence shown here is derived from an EMBL/GenBank/DDBJ whole genome shotgun (WGS) entry which is preliminary data.</text>
</comment>
<feature type="region of interest" description="Disordered" evidence="1">
    <location>
        <begin position="617"/>
        <end position="705"/>
    </location>
</feature>
<dbReference type="AlphaFoldDB" id="A0A4S4LXF7"/>
<evidence type="ECO:0000313" key="3">
    <source>
        <dbReference type="Proteomes" id="UP000308730"/>
    </source>
</evidence>
<feature type="compositionally biased region" description="Low complexity" evidence="1">
    <location>
        <begin position="690"/>
        <end position="705"/>
    </location>
</feature>
<dbReference type="EMBL" id="SGPM01000662">
    <property type="protein sequence ID" value="THH17324.1"/>
    <property type="molecule type" value="Genomic_DNA"/>
</dbReference>
<protein>
    <submittedName>
        <fullName evidence="2">Uncharacterized protein</fullName>
    </submittedName>
</protein>
<feature type="region of interest" description="Disordered" evidence="1">
    <location>
        <begin position="326"/>
        <end position="353"/>
    </location>
</feature>
<sequence length="705" mass="77774">MWADTPQGAMIFEEDPKCLERMIENLMDITAPQWPNEIPESKGIANALRRVSNHISSQLELLELKPTESVAQGIINMELAMSYLGATWNHAVDIQKVYSPTQGAFIEGDARQAGSQGTSRWPKTLFGRSEATSRFSWDAFIHYFATDGSGADSDTCHPLVEVTIKHCRNLVHDSVWPIPNGKESLDKQIHRASAFATLCQGNEMPFILDRRENQPGRRKILAFHLAGSSKEDVGKYDKLTIYQLRHATRRADLWTEQLEERKKEHKSHPETRPVLETAGNVNHEPSTGKCHMALLVPIRGFFGSLMTDRGHQDNCKRFRPVSLPDAKVKAGATSEDKGEPESVAEVEKAGPETELKEITGSSAQGISLTVTAARDRLLVNPAATPEPGRLSAPSTSAKMKQQTAQIEVQDVNFKRGVSPAEFTTAAREVIEKLIQDDLSDLTGRKPLAVNDLLIPRLIVEHNKPGASESEREDSVDQAFGKCYMSCVSIVRFLTQFNIWEEPIYGLFTTGTLGTVFSVFASKKTENIYVVRQGPRTYDISNAADVFHLALILVRIRNSCKSLQDNPAFALREGQTGGPTPFVSDDTTKILTMLSTMTEHELTSLLWTKESQKEVHKEGWKKAEEAARKAARKKNLATQEKAATEKAEKKKDKKSQKSQSPAGSEVQAGDTGNSKGVDDPDPVQTHRDRSTTVASGSSSTAADPAS</sequence>
<accession>A0A4S4LXF7</accession>
<organism evidence="2 3">
    <name type="scientific">Antrodiella citrinella</name>
    <dbReference type="NCBI Taxonomy" id="2447956"/>
    <lineage>
        <taxon>Eukaryota</taxon>
        <taxon>Fungi</taxon>
        <taxon>Dikarya</taxon>
        <taxon>Basidiomycota</taxon>
        <taxon>Agaricomycotina</taxon>
        <taxon>Agaricomycetes</taxon>
        <taxon>Polyporales</taxon>
        <taxon>Steccherinaceae</taxon>
        <taxon>Antrodiella</taxon>
    </lineage>
</organism>
<feature type="compositionally biased region" description="Basic and acidic residues" evidence="1">
    <location>
        <begin position="334"/>
        <end position="353"/>
    </location>
</feature>
<reference evidence="2 3" key="1">
    <citation type="submission" date="2019-02" db="EMBL/GenBank/DDBJ databases">
        <title>Genome sequencing of the rare red list fungi Antrodiella citrinella (Flaviporus citrinellus).</title>
        <authorList>
            <person name="Buettner E."/>
            <person name="Kellner H."/>
        </authorList>
    </citation>
    <scope>NUCLEOTIDE SEQUENCE [LARGE SCALE GENOMIC DNA]</scope>
    <source>
        <strain evidence="2 3">DSM 108506</strain>
    </source>
</reference>
<name>A0A4S4LXF7_9APHY</name>
<feature type="compositionally biased region" description="Basic and acidic residues" evidence="1">
    <location>
        <begin position="617"/>
        <end position="627"/>
    </location>
</feature>
<evidence type="ECO:0000256" key="1">
    <source>
        <dbReference type="SAM" id="MobiDB-lite"/>
    </source>
</evidence>
<dbReference type="OrthoDB" id="2758154at2759"/>
<proteinExistence type="predicted"/>
<evidence type="ECO:0000313" key="2">
    <source>
        <dbReference type="EMBL" id="THH17324.1"/>
    </source>
</evidence>
<gene>
    <name evidence="2" type="ORF">EUX98_g9155</name>
</gene>